<evidence type="ECO:0000256" key="5">
    <source>
        <dbReference type="SAM" id="Phobius"/>
    </source>
</evidence>
<dbReference type="InterPro" id="IPR011712">
    <property type="entry name" value="Sig_transdc_His_kin_sub3_dim/P"/>
</dbReference>
<dbReference type="InterPro" id="IPR036890">
    <property type="entry name" value="HATPase_C_sf"/>
</dbReference>
<proteinExistence type="predicted"/>
<dbReference type="SUPFAM" id="SSF55874">
    <property type="entry name" value="ATPase domain of HSP90 chaperone/DNA topoisomerase II/histidine kinase"/>
    <property type="match status" value="1"/>
</dbReference>
<dbReference type="InterPro" id="IPR050482">
    <property type="entry name" value="Sensor_HK_TwoCompSys"/>
</dbReference>
<keyword evidence="1" id="KW-0808">Transferase</keyword>
<evidence type="ECO:0000313" key="7">
    <source>
        <dbReference type="EMBL" id="RUO36907.1"/>
    </source>
</evidence>
<keyword evidence="5" id="KW-0812">Transmembrane</keyword>
<keyword evidence="3" id="KW-0902">Two-component regulatory system</keyword>
<dbReference type="Proteomes" id="UP000286934">
    <property type="component" value="Unassembled WGS sequence"/>
</dbReference>
<keyword evidence="5" id="KW-0472">Membrane</keyword>
<reference evidence="8" key="1">
    <citation type="journal article" date="2018" name="Front. Microbiol.">
        <title>Genome-Based Analysis Reveals the Taxonomy and Diversity of the Family Idiomarinaceae.</title>
        <authorList>
            <person name="Liu Y."/>
            <person name="Lai Q."/>
            <person name="Shao Z."/>
        </authorList>
    </citation>
    <scope>NUCLEOTIDE SEQUENCE [LARGE SCALE GENOMIC DNA]</scope>
    <source>
        <strain evidence="8">AIS</strain>
    </source>
</reference>
<evidence type="ECO:0000259" key="6">
    <source>
        <dbReference type="Pfam" id="PF07730"/>
    </source>
</evidence>
<dbReference type="EMBL" id="PIPP01000003">
    <property type="protein sequence ID" value="RUO36907.1"/>
    <property type="molecule type" value="Genomic_DNA"/>
</dbReference>
<name>A0A432WT37_9GAMM</name>
<dbReference type="PANTHER" id="PTHR24421:SF63">
    <property type="entry name" value="SENSOR HISTIDINE KINASE DESK"/>
    <property type="match status" value="1"/>
</dbReference>
<dbReference type="Gene3D" id="1.20.5.1930">
    <property type="match status" value="1"/>
</dbReference>
<feature type="coiled-coil region" evidence="4">
    <location>
        <begin position="204"/>
        <end position="231"/>
    </location>
</feature>
<evidence type="ECO:0000313" key="8">
    <source>
        <dbReference type="Proteomes" id="UP000286934"/>
    </source>
</evidence>
<evidence type="ECO:0000256" key="3">
    <source>
        <dbReference type="ARBA" id="ARBA00023012"/>
    </source>
</evidence>
<dbReference type="PANTHER" id="PTHR24421">
    <property type="entry name" value="NITRATE/NITRITE SENSOR PROTEIN NARX-RELATED"/>
    <property type="match status" value="1"/>
</dbReference>
<dbReference type="GO" id="GO:0046983">
    <property type="term" value="F:protein dimerization activity"/>
    <property type="evidence" value="ECO:0007669"/>
    <property type="project" value="InterPro"/>
</dbReference>
<keyword evidence="4" id="KW-0175">Coiled coil</keyword>
<evidence type="ECO:0000256" key="2">
    <source>
        <dbReference type="ARBA" id="ARBA00022777"/>
    </source>
</evidence>
<accession>A0A432WT37</accession>
<evidence type="ECO:0000256" key="1">
    <source>
        <dbReference type="ARBA" id="ARBA00022679"/>
    </source>
</evidence>
<keyword evidence="5" id="KW-1133">Transmembrane helix</keyword>
<dbReference type="GO" id="GO:0016020">
    <property type="term" value="C:membrane"/>
    <property type="evidence" value="ECO:0007669"/>
    <property type="project" value="InterPro"/>
</dbReference>
<feature type="transmembrane region" description="Helical" evidence="5">
    <location>
        <begin position="18"/>
        <end position="35"/>
    </location>
</feature>
<feature type="transmembrane region" description="Helical" evidence="5">
    <location>
        <begin position="107"/>
        <end position="126"/>
    </location>
</feature>
<feature type="transmembrane region" description="Helical" evidence="5">
    <location>
        <begin position="42"/>
        <end position="63"/>
    </location>
</feature>
<gene>
    <name evidence="7" type="ORF">CWE13_08655</name>
</gene>
<feature type="transmembrane region" description="Helical" evidence="5">
    <location>
        <begin position="132"/>
        <end position="150"/>
    </location>
</feature>
<dbReference type="Gene3D" id="3.30.565.10">
    <property type="entry name" value="Histidine kinase-like ATPase, C-terminal domain"/>
    <property type="match status" value="1"/>
</dbReference>
<dbReference type="Pfam" id="PF07730">
    <property type="entry name" value="HisKA_3"/>
    <property type="match status" value="1"/>
</dbReference>
<feature type="domain" description="Signal transduction histidine kinase subgroup 3 dimerisation and phosphoacceptor" evidence="6">
    <location>
        <begin position="176"/>
        <end position="242"/>
    </location>
</feature>
<comment type="caution">
    <text evidence="7">The sequence shown here is derived from an EMBL/GenBank/DDBJ whole genome shotgun (WGS) entry which is preliminary data.</text>
</comment>
<keyword evidence="2 7" id="KW-0418">Kinase</keyword>
<dbReference type="GO" id="GO:0000155">
    <property type="term" value="F:phosphorelay sensor kinase activity"/>
    <property type="evidence" value="ECO:0007669"/>
    <property type="project" value="InterPro"/>
</dbReference>
<feature type="transmembrane region" description="Helical" evidence="5">
    <location>
        <begin position="69"/>
        <end position="95"/>
    </location>
</feature>
<dbReference type="AlphaFoldDB" id="A0A432WT37"/>
<sequence>MSAGTNSAKSTNPENKHAWIYLFNLGFYILPMVIFPYSVGELAVLIVAMLAFIGIYFYCYHVPPERMLWPILGMFAIACAVTPLNSGSIALFSYVGFFVGFAYRWPIALAGVFGILLTLAAFHYGLGTNWNLFLHYGAVIVVTVSIFGRVERLRQRHSDAQKRSTHEIERLATSVERERIARDLHDILGHTLSSIILKSDLAKAQLNKAQYAEAEKQLAELSEIARQSLSQVRQSVSGYKHGGLILELRRLQQRLQDAEFSTRITGTPPVMDEKRETAIVLAITELVTNIIRHSKGEECEIQFDENADTYHIKIFDNGNCDDVTLGNGLTGVMLRMQELGGSLTVDVKQGCAVNLKLPKQAEITV</sequence>
<organism evidence="7 8">
    <name type="scientific">Aliidiomarina shirensis</name>
    <dbReference type="NCBI Taxonomy" id="1048642"/>
    <lineage>
        <taxon>Bacteria</taxon>
        <taxon>Pseudomonadati</taxon>
        <taxon>Pseudomonadota</taxon>
        <taxon>Gammaproteobacteria</taxon>
        <taxon>Alteromonadales</taxon>
        <taxon>Idiomarinaceae</taxon>
        <taxon>Aliidiomarina</taxon>
    </lineage>
</organism>
<protein>
    <submittedName>
        <fullName evidence="7">Two-component sensor histidine kinase</fullName>
    </submittedName>
</protein>
<dbReference type="OrthoDB" id="9797605at2"/>
<keyword evidence="8" id="KW-1185">Reference proteome</keyword>
<evidence type="ECO:0000256" key="4">
    <source>
        <dbReference type="SAM" id="Coils"/>
    </source>
</evidence>